<dbReference type="CDD" id="cd07302">
    <property type="entry name" value="CHD"/>
    <property type="match status" value="1"/>
</dbReference>
<dbReference type="OrthoDB" id="335689at2"/>
<reference evidence="2 3" key="1">
    <citation type="submission" date="2018-11" db="EMBL/GenBank/DDBJ databases">
        <title>Whole genome sequencing of an environmental sample.</title>
        <authorList>
            <person name="Sarangi A.N."/>
            <person name="Singh D."/>
            <person name="Tripathy S."/>
        </authorList>
    </citation>
    <scope>NUCLEOTIDE SEQUENCE [LARGE SCALE GENOMIC DNA]</scope>
    <source>
        <strain evidence="2 3">Lakshadweep</strain>
    </source>
</reference>
<proteinExistence type="predicted"/>
<keyword evidence="3" id="KW-1185">Reference proteome</keyword>
<sequence length="203" mass="22781">MEQFVATAHPDAEHLAHLLRQRRSQPAWQTIVDAEIRDRFLTTCAIVVVDMADFSRLTQTEGIIATLQQIQTMRDLSVPLIQNRGGQLLKVEADNLYLSFDRAEAALWTMQELRAHLKVADIHISVGIGYGEVLRVGDRDLYGHEMNLASKLGEDLAADDEILLTESAYQALSTQRSQFSSVTRAISDVTFTYYQLRSDTAPS</sequence>
<dbReference type="InterPro" id="IPR001054">
    <property type="entry name" value="A/G_cyclase"/>
</dbReference>
<comment type="caution">
    <text evidence="2">The sequence shown here is derived from an EMBL/GenBank/DDBJ whole genome shotgun (WGS) entry which is preliminary data.</text>
</comment>
<dbReference type="Gene3D" id="3.30.70.1230">
    <property type="entry name" value="Nucleotide cyclase"/>
    <property type="match status" value="1"/>
</dbReference>
<dbReference type="GO" id="GO:0009190">
    <property type="term" value="P:cyclic nucleotide biosynthetic process"/>
    <property type="evidence" value="ECO:0007669"/>
    <property type="project" value="InterPro"/>
</dbReference>
<dbReference type="RefSeq" id="WP_044151128.1">
    <property type="nucleotide sequence ID" value="NZ_QVFV01000008.1"/>
</dbReference>
<organism evidence="2 3">
    <name type="scientific">Leptolyngbya iicbica LK</name>
    <dbReference type="NCBI Taxonomy" id="2294035"/>
    <lineage>
        <taxon>Bacteria</taxon>
        <taxon>Bacillati</taxon>
        <taxon>Cyanobacteriota</taxon>
        <taxon>Cyanophyceae</taxon>
        <taxon>Leptolyngbyales</taxon>
        <taxon>Leptolyngbyaceae</taxon>
        <taxon>Leptolyngbya group</taxon>
        <taxon>Leptolyngbya</taxon>
        <taxon>Leptolyngbya iicbica</taxon>
    </lineage>
</organism>
<accession>A0A4Q7E1Y9</accession>
<dbReference type="AlphaFoldDB" id="A0A4Q7E1Y9"/>
<dbReference type="InterPro" id="IPR029787">
    <property type="entry name" value="Nucleotide_cyclase"/>
</dbReference>
<name>A0A4Q7E1Y9_9CYAN</name>
<evidence type="ECO:0000259" key="1">
    <source>
        <dbReference type="PROSITE" id="PS50125"/>
    </source>
</evidence>
<dbReference type="GO" id="GO:0004016">
    <property type="term" value="F:adenylate cyclase activity"/>
    <property type="evidence" value="ECO:0007669"/>
    <property type="project" value="UniProtKB-ARBA"/>
</dbReference>
<dbReference type="SUPFAM" id="SSF55073">
    <property type="entry name" value="Nucleotide cyclase"/>
    <property type="match status" value="1"/>
</dbReference>
<feature type="domain" description="Guanylate cyclase" evidence="1">
    <location>
        <begin position="45"/>
        <end position="153"/>
    </location>
</feature>
<dbReference type="Proteomes" id="UP000292459">
    <property type="component" value="Unassembled WGS sequence"/>
</dbReference>
<dbReference type="EMBL" id="QVFV01000008">
    <property type="protein sequence ID" value="RZM75432.1"/>
    <property type="molecule type" value="Genomic_DNA"/>
</dbReference>
<evidence type="ECO:0000313" key="3">
    <source>
        <dbReference type="Proteomes" id="UP000292459"/>
    </source>
</evidence>
<dbReference type="PROSITE" id="PS50125">
    <property type="entry name" value="GUANYLATE_CYCLASE_2"/>
    <property type="match status" value="1"/>
</dbReference>
<gene>
    <name evidence="2" type="ORF">DYY88_21095</name>
</gene>
<evidence type="ECO:0000313" key="2">
    <source>
        <dbReference type="EMBL" id="RZM75432.1"/>
    </source>
</evidence>
<protein>
    <submittedName>
        <fullName evidence="2">Adenylate/guanylate cyclase domain-containing protein</fullName>
    </submittedName>
</protein>
<dbReference type="GO" id="GO:0035556">
    <property type="term" value="P:intracellular signal transduction"/>
    <property type="evidence" value="ECO:0007669"/>
    <property type="project" value="InterPro"/>
</dbReference>
<dbReference type="Pfam" id="PF00211">
    <property type="entry name" value="Guanylate_cyc"/>
    <property type="match status" value="1"/>
</dbReference>